<evidence type="ECO:0000256" key="7">
    <source>
        <dbReference type="ARBA" id="ARBA00023067"/>
    </source>
</evidence>
<evidence type="ECO:0000313" key="14">
    <source>
        <dbReference type="EMBL" id="EJD40189.1"/>
    </source>
</evidence>
<dbReference type="eggNOG" id="KOG0414">
    <property type="taxonomic scope" value="Eukaryota"/>
</dbReference>
<feature type="compositionally biased region" description="Acidic residues" evidence="11">
    <location>
        <begin position="483"/>
        <end position="497"/>
    </location>
</feature>
<dbReference type="InParanoid" id="J0WWL4"/>
<dbReference type="Pfam" id="PF20168">
    <property type="entry name" value="PDS5"/>
    <property type="match status" value="1"/>
</dbReference>
<keyword evidence="15" id="KW-1185">Reference proteome</keyword>
<evidence type="ECO:0000256" key="5">
    <source>
        <dbReference type="ARBA" id="ARBA00022618"/>
    </source>
</evidence>
<feature type="compositionally biased region" description="Basic residues" evidence="11">
    <location>
        <begin position="1313"/>
        <end position="1327"/>
    </location>
</feature>
<dbReference type="PANTHER" id="PTHR14222">
    <property type="entry name" value="CONDENSIN"/>
    <property type="match status" value="1"/>
</dbReference>
<evidence type="ECO:0000256" key="4">
    <source>
        <dbReference type="ARBA" id="ARBA00022454"/>
    </source>
</evidence>
<feature type="region of interest" description="Disordered" evidence="11">
    <location>
        <begin position="1298"/>
        <end position="1327"/>
    </location>
</feature>
<evidence type="ECO:0000256" key="8">
    <source>
        <dbReference type="ARBA" id="ARBA00023242"/>
    </source>
</evidence>
<dbReference type="InterPro" id="IPR007673">
    <property type="entry name" value="Condensin_cplx_su1"/>
</dbReference>
<keyword evidence="8" id="KW-0539">Nucleus</keyword>
<dbReference type="InterPro" id="IPR032682">
    <property type="entry name" value="Cnd1_C"/>
</dbReference>
<gene>
    <name evidence="14" type="ORF">AURDEDRAFT_107061</name>
</gene>
<dbReference type="InterPro" id="IPR026971">
    <property type="entry name" value="CND1/NCAPD3"/>
</dbReference>
<organism evidence="14 15">
    <name type="scientific">Auricularia subglabra (strain TFB-10046 / SS5)</name>
    <name type="common">White-rot fungus</name>
    <name type="synonym">Auricularia delicata (strain TFB10046)</name>
    <dbReference type="NCBI Taxonomy" id="717982"/>
    <lineage>
        <taxon>Eukaryota</taxon>
        <taxon>Fungi</taxon>
        <taxon>Dikarya</taxon>
        <taxon>Basidiomycota</taxon>
        <taxon>Agaricomycotina</taxon>
        <taxon>Agaricomycetes</taxon>
        <taxon>Auriculariales</taxon>
        <taxon>Auriculariaceae</taxon>
        <taxon>Auricularia</taxon>
    </lineage>
</organism>
<evidence type="ECO:0000256" key="3">
    <source>
        <dbReference type="ARBA" id="ARBA00009606"/>
    </source>
</evidence>
<dbReference type="OMA" id="DVIAKLW"/>
<evidence type="ECO:0000256" key="11">
    <source>
        <dbReference type="SAM" id="MobiDB-lite"/>
    </source>
</evidence>
<dbReference type="InterPro" id="IPR016024">
    <property type="entry name" value="ARM-type_fold"/>
</dbReference>
<dbReference type="GO" id="GO:0042393">
    <property type="term" value="F:histone binding"/>
    <property type="evidence" value="ECO:0007669"/>
    <property type="project" value="TreeGrafter"/>
</dbReference>
<feature type="compositionally biased region" description="Polar residues" evidence="11">
    <location>
        <begin position="890"/>
        <end position="905"/>
    </location>
</feature>
<feature type="region of interest" description="Disordered" evidence="11">
    <location>
        <begin position="134"/>
        <end position="156"/>
    </location>
</feature>
<dbReference type="EMBL" id="JH687805">
    <property type="protein sequence ID" value="EJD40189.1"/>
    <property type="molecule type" value="Genomic_DNA"/>
</dbReference>
<dbReference type="GO" id="GO:0007076">
    <property type="term" value="P:mitotic chromosome condensation"/>
    <property type="evidence" value="ECO:0007669"/>
    <property type="project" value="InterPro"/>
</dbReference>
<keyword evidence="5 10" id="KW-0132">Cell division</keyword>
<dbReference type="GO" id="GO:0051301">
    <property type="term" value="P:cell division"/>
    <property type="evidence" value="ECO:0007669"/>
    <property type="project" value="UniProtKB-KW"/>
</dbReference>
<dbReference type="Pfam" id="PF12717">
    <property type="entry name" value="Cnd1"/>
    <property type="match status" value="1"/>
</dbReference>
<reference evidence="15" key="1">
    <citation type="journal article" date="2012" name="Science">
        <title>The Paleozoic origin of enzymatic lignin decomposition reconstructed from 31 fungal genomes.</title>
        <authorList>
            <person name="Floudas D."/>
            <person name="Binder M."/>
            <person name="Riley R."/>
            <person name="Barry K."/>
            <person name="Blanchette R.A."/>
            <person name="Henrissat B."/>
            <person name="Martinez A.T."/>
            <person name="Otillar R."/>
            <person name="Spatafora J.W."/>
            <person name="Yadav J.S."/>
            <person name="Aerts A."/>
            <person name="Benoit I."/>
            <person name="Boyd A."/>
            <person name="Carlson A."/>
            <person name="Copeland A."/>
            <person name="Coutinho P.M."/>
            <person name="de Vries R.P."/>
            <person name="Ferreira P."/>
            <person name="Findley K."/>
            <person name="Foster B."/>
            <person name="Gaskell J."/>
            <person name="Glotzer D."/>
            <person name="Gorecki P."/>
            <person name="Heitman J."/>
            <person name="Hesse C."/>
            <person name="Hori C."/>
            <person name="Igarashi K."/>
            <person name="Jurgens J.A."/>
            <person name="Kallen N."/>
            <person name="Kersten P."/>
            <person name="Kohler A."/>
            <person name="Kuees U."/>
            <person name="Kumar T.K.A."/>
            <person name="Kuo A."/>
            <person name="LaButti K."/>
            <person name="Larrondo L.F."/>
            <person name="Lindquist E."/>
            <person name="Ling A."/>
            <person name="Lombard V."/>
            <person name="Lucas S."/>
            <person name="Lundell T."/>
            <person name="Martin R."/>
            <person name="McLaughlin D.J."/>
            <person name="Morgenstern I."/>
            <person name="Morin E."/>
            <person name="Murat C."/>
            <person name="Nagy L.G."/>
            <person name="Nolan M."/>
            <person name="Ohm R.A."/>
            <person name="Patyshakuliyeva A."/>
            <person name="Rokas A."/>
            <person name="Ruiz-Duenas F.J."/>
            <person name="Sabat G."/>
            <person name="Salamov A."/>
            <person name="Samejima M."/>
            <person name="Schmutz J."/>
            <person name="Slot J.C."/>
            <person name="St John F."/>
            <person name="Stenlid J."/>
            <person name="Sun H."/>
            <person name="Sun S."/>
            <person name="Syed K."/>
            <person name="Tsang A."/>
            <person name="Wiebenga A."/>
            <person name="Young D."/>
            <person name="Pisabarro A."/>
            <person name="Eastwood D.C."/>
            <person name="Martin F."/>
            <person name="Cullen D."/>
            <person name="Grigoriev I.V."/>
            <person name="Hibbett D.S."/>
        </authorList>
    </citation>
    <scope>NUCLEOTIDE SEQUENCE [LARGE SCALE GENOMIC DNA]</scope>
    <source>
        <strain evidence="15">TFB10046</strain>
    </source>
</reference>
<dbReference type="PANTHER" id="PTHR14222:SF2">
    <property type="entry name" value="CONDENSIN COMPLEX SUBUNIT 1"/>
    <property type="match status" value="1"/>
</dbReference>
<evidence type="ECO:0000256" key="10">
    <source>
        <dbReference type="PIRNR" id="PIRNR017127"/>
    </source>
</evidence>
<dbReference type="GO" id="GO:0005634">
    <property type="term" value="C:nucleus"/>
    <property type="evidence" value="ECO:0007669"/>
    <property type="project" value="UniProtKB-SubCell"/>
</dbReference>
<keyword evidence="4" id="KW-0158">Chromosome</keyword>
<dbReference type="KEGG" id="adl:AURDEDRAFT_107061"/>
<feature type="domain" description="Condensin complex subunit 1 N-terminal" evidence="13">
    <location>
        <begin position="75"/>
        <end position="243"/>
    </location>
</feature>
<evidence type="ECO:0000259" key="12">
    <source>
        <dbReference type="Pfam" id="PF12717"/>
    </source>
</evidence>
<feature type="region of interest" description="Disordered" evidence="11">
    <location>
        <begin position="471"/>
        <end position="536"/>
    </location>
</feature>
<dbReference type="SUPFAM" id="SSF48371">
    <property type="entry name" value="ARM repeat"/>
    <property type="match status" value="1"/>
</dbReference>
<feature type="compositionally biased region" description="Acidic residues" evidence="11">
    <location>
        <begin position="513"/>
        <end position="526"/>
    </location>
</feature>
<dbReference type="FunCoup" id="J0WWL4">
    <property type="interactions" value="37"/>
</dbReference>
<name>J0WWL4_AURST</name>
<evidence type="ECO:0000256" key="1">
    <source>
        <dbReference type="ARBA" id="ARBA00004123"/>
    </source>
</evidence>
<feature type="compositionally biased region" description="Basic and acidic residues" evidence="11">
    <location>
        <begin position="1303"/>
        <end position="1312"/>
    </location>
</feature>
<sequence>MAPFSLQEEVQALQDLDTYHIAHEHEIDPNDQGNISGLLAGAVEAVATSPEAITEPDVFDVYRSLLKHAGALQGATMNQLLDSLSSGLHAEVEQTIHDVEHEDQDVFMGHKQPLEMYVFLLHWFVSAAEKVSAKNDEEGTAPAKPTRGRGKAAAGRASSRKSAAWSWASQIPATLVLLSKVLRIKTHRIWTTTAERDAFINCVTRPAYHVTESKEYMKDADIKLGVYKVICVAVKFHGHGFGAQISIMQCLQYFEHLAEPMAEALTVLVKEFDHPQLAEEILREVAGKTFSANDSKSPRVFSRFLVHLTQLVPRLVLKQASLLLTHLDSESYPMRMAVVEMIGELIKDIALNEEEDEKGKREKRIRGLFELLCERFLDLSAFVRVKVMNTIMKLCDMPQKFPQQRLKITELTIASLEDKMSSVRKAAIALLSKLLTTHPYGLMHGGELNMGKWEERYAAVSKDLDALEKVGELEKPPVVREDAVDDEEMDEDQESDAEATPKVKREQLSGSDTEPDEPAEPSQEEQGEGRAKLKPRKSDILDLSGLNNEQAVLATLESHHVAHLKLRKRYYAEGLSFIRQLEAAMPTIGALLGSKAKAEVLEAMDFFRTAHEYEMDGANKHGIKQMLHLVWTKDNTTVDEDGKELKGVKARLVECYRSLYFDPVADMEPKQQVNRITKNMIELTYEATLAHLTSLEELLRTMMDDDQIHGDVIGKLWAVYSSAKPIPQEQRRGAILILGMLAVARRSIVQERVETLLKIGLGPLGKTDLVLARYTCIALQRLSGSAKKVKGSLIDKSVRLPMDSAVFRKLAEAIENGARTKDWFGMAEQAINTIYALGERPDQLCDSIIQSFTRKVFGSAPVAKDRTPTPTQSTQPAPSQDVSMADETASEATVDQSVDSTATGNVSGGSSSSMDQMDSFVLSQLLFIVGHVAIKQIVFLEIVEREWKRQKEGGGVKDKLVGESSPPQSSTGKGEELDQVAGNAEDEIGDRVAAIRESELLYGPHSLLARFGPMLVHICGSPRKFKNPILRTTATLAFAKFLCVSSQFCDAHHRLLFKILETSRDAIIRSNIVIALGDLAVCFSNVIDENNAELYRGLSDANERVKKNTLMVLTHLILNGMIKIKGQLGEMAKCLEDKDQRIADLAKLFFTELSTKENAIYNNLPDVISHLSVGDHAVDEETFQSTMKYIFTFIEKEKQAENIVEKLCQRMRLAEEPRQWRDIAFCLSLLPFKSDRSMKKLIEGLPFYQDKLHEPVVFELFNDILTKARQRPTKTGPSKPEAELNEFEAILLEAKQQGEEDQALEKRVESKKAAAKKRASRRTTTKR</sequence>
<feature type="compositionally biased region" description="Basic and acidic residues" evidence="11">
    <location>
        <begin position="527"/>
        <end position="536"/>
    </location>
</feature>
<dbReference type="Proteomes" id="UP000006514">
    <property type="component" value="Unassembled WGS sequence"/>
</dbReference>
<feature type="region of interest" description="Disordered" evidence="11">
    <location>
        <begin position="860"/>
        <end position="913"/>
    </location>
</feature>
<dbReference type="GO" id="GO:0000779">
    <property type="term" value="C:condensed chromosome, centromeric region"/>
    <property type="evidence" value="ECO:0007669"/>
    <property type="project" value="TreeGrafter"/>
</dbReference>
<evidence type="ECO:0000256" key="2">
    <source>
        <dbReference type="ARBA" id="ARBA00004286"/>
    </source>
</evidence>
<evidence type="ECO:0000259" key="13">
    <source>
        <dbReference type="Pfam" id="PF12922"/>
    </source>
</evidence>
<comment type="similarity">
    <text evidence="3 10">Belongs to the CND1 (condensin subunit 1) family.</text>
</comment>
<evidence type="ECO:0000313" key="15">
    <source>
        <dbReference type="Proteomes" id="UP000006514"/>
    </source>
</evidence>
<dbReference type="GO" id="GO:0010032">
    <property type="term" value="P:meiotic chromosome condensation"/>
    <property type="evidence" value="ECO:0007669"/>
    <property type="project" value="TreeGrafter"/>
</dbReference>
<keyword evidence="7 10" id="KW-0226">DNA condensation</keyword>
<dbReference type="Pfam" id="PF12922">
    <property type="entry name" value="Cnd1_N"/>
    <property type="match status" value="1"/>
</dbReference>
<proteinExistence type="inferred from homology"/>
<dbReference type="Gene3D" id="1.25.10.10">
    <property type="entry name" value="Leucine-rich Repeat Variant"/>
    <property type="match status" value="1"/>
</dbReference>
<protein>
    <recommendedName>
        <fullName evidence="10">Condensin complex subunit 1</fullName>
    </recommendedName>
</protein>
<dbReference type="OrthoDB" id="436262at2759"/>
<keyword evidence="9 10" id="KW-0131">Cell cycle</keyword>
<keyword evidence="6 10" id="KW-0498">Mitosis</keyword>
<dbReference type="PIRSF" id="PIRSF017127">
    <property type="entry name" value="Condensin_D2"/>
    <property type="match status" value="1"/>
</dbReference>
<accession>J0WWL4</accession>
<dbReference type="GO" id="GO:0000796">
    <property type="term" value="C:condensin complex"/>
    <property type="evidence" value="ECO:0007669"/>
    <property type="project" value="TreeGrafter"/>
</dbReference>
<feature type="region of interest" description="Disordered" evidence="11">
    <location>
        <begin position="953"/>
        <end position="982"/>
    </location>
</feature>
<comment type="subcellular location">
    <subcellularLocation>
        <location evidence="2">Chromosome</location>
    </subcellularLocation>
    <subcellularLocation>
        <location evidence="1">Nucleus</location>
    </subcellularLocation>
</comment>
<feature type="compositionally biased region" description="Basic and acidic residues" evidence="11">
    <location>
        <begin position="471"/>
        <end position="482"/>
    </location>
</feature>
<feature type="compositionally biased region" description="Low complexity" evidence="11">
    <location>
        <begin position="868"/>
        <end position="880"/>
    </location>
</feature>
<comment type="function">
    <text evidence="10">Regulatory subunit of the condensin complex, a complex required for conversion of interphase chromatin into mitotic-like condense chromosomes. The condensin complex probably introduces positive supercoils into relaxed DNA in the presence of type I topoisomerases and converts nicked DNA into positive knotted forms in the presence of type II topoisomerases.</text>
</comment>
<dbReference type="InterPro" id="IPR024324">
    <property type="entry name" value="Condensin_cplx_su1_N"/>
</dbReference>
<evidence type="ECO:0000256" key="9">
    <source>
        <dbReference type="ARBA" id="ARBA00023306"/>
    </source>
</evidence>
<feature type="domain" description="Condensin complex subunit 1 C-terminal" evidence="12">
    <location>
        <begin position="1067"/>
        <end position="1228"/>
    </location>
</feature>
<dbReference type="InterPro" id="IPR011989">
    <property type="entry name" value="ARM-like"/>
</dbReference>
<evidence type="ECO:0000256" key="6">
    <source>
        <dbReference type="ARBA" id="ARBA00022776"/>
    </source>
</evidence>